<proteinExistence type="predicted"/>
<dbReference type="AlphaFoldDB" id="A0A6J6ULD7"/>
<sequence>MAGTSAVSLGLIASIGWAATPALAGAPAETVKTPTGLALTVTPTAGLDPAGATVTVTGRGYDRTVGIYVALCVTPKPGTPPSPCGGGVNMTAASPASAWISSNPPPYGQKLAIPFSKGGRFKVRISVSSMIGSVDCRTVSCSIVTRADHLRSGDRRFDVAVPVTFRQ</sequence>
<accession>A0A6J6ULD7</accession>
<dbReference type="SUPFAM" id="SSF49319">
    <property type="entry name" value="Actinoxanthin-like"/>
    <property type="match status" value="1"/>
</dbReference>
<dbReference type="Gene3D" id="2.60.40.230">
    <property type="entry name" value="Neocarzinostatin-like"/>
    <property type="match status" value="1"/>
</dbReference>
<reference evidence="1" key="1">
    <citation type="submission" date="2020-05" db="EMBL/GenBank/DDBJ databases">
        <authorList>
            <person name="Chiriac C."/>
            <person name="Salcher M."/>
            <person name="Ghai R."/>
            <person name="Kavagutti S V."/>
        </authorList>
    </citation>
    <scope>NUCLEOTIDE SEQUENCE</scope>
</reference>
<organism evidence="1">
    <name type="scientific">freshwater metagenome</name>
    <dbReference type="NCBI Taxonomy" id="449393"/>
    <lineage>
        <taxon>unclassified sequences</taxon>
        <taxon>metagenomes</taxon>
        <taxon>ecological metagenomes</taxon>
    </lineage>
</organism>
<protein>
    <submittedName>
        <fullName evidence="1">Unannotated protein</fullName>
    </submittedName>
</protein>
<gene>
    <name evidence="1" type="ORF">UFOPK2810_01255</name>
</gene>
<evidence type="ECO:0000313" key="1">
    <source>
        <dbReference type="EMBL" id="CAB4759259.1"/>
    </source>
</evidence>
<dbReference type="InterPro" id="IPR027273">
    <property type="entry name" value="Neocarzinostatin-like"/>
</dbReference>
<name>A0A6J6ULD7_9ZZZZ</name>
<dbReference type="EMBL" id="CAEZYZ010000225">
    <property type="protein sequence ID" value="CAB4759259.1"/>
    <property type="molecule type" value="Genomic_DNA"/>
</dbReference>